<proteinExistence type="inferred from homology"/>
<keyword evidence="1" id="KW-0479">Metal-binding</keyword>
<feature type="compositionally biased region" description="Polar residues" evidence="2">
    <location>
        <begin position="39"/>
        <end position="54"/>
    </location>
</feature>
<comment type="similarity">
    <text evidence="1">Belongs to the iron/ascorbate-dependent oxidoreductase family.</text>
</comment>
<dbReference type="Gene3D" id="2.60.120.620">
    <property type="entry name" value="q2cbj1_9rhob like domain"/>
    <property type="match status" value="1"/>
</dbReference>
<dbReference type="Proteomes" id="UP001165060">
    <property type="component" value="Unassembled WGS sequence"/>
</dbReference>
<feature type="region of interest" description="Disordered" evidence="2">
    <location>
        <begin position="39"/>
        <end position="61"/>
    </location>
</feature>
<dbReference type="PROSITE" id="PS51471">
    <property type="entry name" value="FE2OG_OXY"/>
    <property type="match status" value="1"/>
</dbReference>
<evidence type="ECO:0000313" key="5">
    <source>
        <dbReference type="Proteomes" id="UP001165060"/>
    </source>
</evidence>
<dbReference type="InterPro" id="IPR005123">
    <property type="entry name" value="Oxoglu/Fe-dep_dioxygenase_dom"/>
</dbReference>
<evidence type="ECO:0000313" key="4">
    <source>
        <dbReference type="EMBL" id="GMI33009.1"/>
    </source>
</evidence>
<protein>
    <recommendedName>
        <fullName evidence="3">Fe2OG dioxygenase domain-containing protein</fullName>
    </recommendedName>
</protein>
<organism evidence="4 5">
    <name type="scientific">Tetraparma gracilis</name>
    <dbReference type="NCBI Taxonomy" id="2962635"/>
    <lineage>
        <taxon>Eukaryota</taxon>
        <taxon>Sar</taxon>
        <taxon>Stramenopiles</taxon>
        <taxon>Ochrophyta</taxon>
        <taxon>Bolidophyceae</taxon>
        <taxon>Parmales</taxon>
        <taxon>Triparmaceae</taxon>
        <taxon>Tetraparma</taxon>
    </lineage>
</organism>
<feature type="domain" description="Fe2OG dioxygenase" evidence="3">
    <location>
        <begin position="194"/>
        <end position="303"/>
    </location>
</feature>
<evidence type="ECO:0000259" key="3">
    <source>
        <dbReference type="PROSITE" id="PS51471"/>
    </source>
</evidence>
<keyword evidence="1" id="KW-0560">Oxidoreductase</keyword>
<reference evidence="4 5" key="1">
    <citation type="journal article" date="2023" name="Commun. Biol.">
        <title>Genome analysis of Parmales, the sister group of diatoms, reveals the evolutionary specialization of diatoms from phago-mixotrophs to photoautotrophs.</title>
        <authorList>
            <person name="Ban H."/>
            <person name="Sato S."/>
            <person name="Yoshikawa S."/>
            <person name="Yamada K."/>
            <person name="Nakamura Y."/>
            <person name="Ichinomiya M."/>
            <person name="Sato N."/>
            <person name="Blanc-Mathieu R."/>
            <person name="Endo H."/>
            <person name="Kuwata A."/>
            <person name="Ogata H."/>
        </authorList>
    </citation>
    <scope>NUCLEOTIDE SEQUENCE [LARGE SCALE GENOMIC DNA]</scope>
</reference>
<sequence>MASLAEAAPAPAPAPAPNDRYIKPTHSYVDPTSQYHAFVNSPSPKGHQTVSSYEAAQPPADPSLPLVKPSLASEISKGVLRKKLAKMRHLCVPRAVNPAYLDSIFPQVLRLFQPQAVRYNGGVANVRDWRLSCYLEVMDGGVPCTNPHLPLLDVLLPTLDACDAMFVHWYAQQHACNRAALERGERRTEPYKVKRVMTFVTRYTAYPNESALLKHVDGAGKVDGSVVLALPTDRWSGPPEEMSFEGHGGGLTFWDGSPVPSKQQEVHYDTRSGDVGFIDKAVWHQADPITKGTRWALVIFYEVK</sequence>
<accession>A0ABQ6MUC2</accession>
<keyword evidence="1" id="KW-0408">Iron</keyword>
<comment type="caution">
    <text evidence="4">The sequence shown here is derived from an EMBL/GenBank/DDBJ whole genome shotgun (WGS) entry which is preliminary data.</text>
</comment>
<dbReference type="EMBL" id="BRYB01001759">
    <property type="protein sequence ID" value="GMI33009.1"/>
    <property type="molecule type" value="Genomic_DNA"/>
</dbReference>
<keyword evidence="5" id="KW-1185">Reference proteome</keyword>
<evidence type="ECO:0000256" key="1">
    <source>
        <dbReference type="RuleBase" id="RU003682"/>
    </source>
</evidence>
<name>A0ABQ6MUC2_9STRA</name>
<feature type="region of interest" description="Disordered" evidence="2">
    <location>
        <begin position="1"/>
        <end position="24"/>
    </location>
</feature>
<evidence type="ECO:0000256" key="2">
    <source>
        <dbReference type="SAM" id="MobiDB-lite"/>
    </source>
</evidence>
<gene>
    <name evidence="4" type="ORF">TeGR_g7702</name>
</gene>